<dbReference type="PANTHER" id="PTHR47751">
    <property type="entry name" value="SUPERFAMILY HYDROLASE, PUTATIVE (AFU_ORTHOLOGUE AFUA_2G16580)-RELATED"/>
    <property type="match status" value="1"/>
</dbReference>
<accession>A0ABW5GWR5</accession>
<evidence type="ECO:0000259" key="1">
    <source>
        <dbReference type="Pfam" id="PF00326"/>
    </source>
</evidence>
<organism evidence="2 3">
    <name type="scientific">Amycolatopsis samaneae</name>
    <dbReference type="NCBI Taxonomy" id="664691"/>
    <lineage>
        <taxon>Bacteria</taxon>
        <taxon>Bacillati</taxon>
        <taxon>Actinomycetota</taxon>
        <taxon>Actinomycetes</taxon>
        <taxon>Pseudonocardiales</taxon>
        <taxon>Pseudonocardiaceae</taxon>
        <taxon>Amycolatopsis</taxon>
    </lineage>
</organism>
<dbReference type="InterPro" id="IPR029058">
    <property type="entry name" value="AB_hydrolase_fold"/>
</dbReference>
<reference evidence="3" key="1">
    <citation type="journal article" date="2019" name="Int. J. Syst. Evol. Microbiol.">
        <title>The Global Catalogue of Microorganisms (GCM) 10K type strain sequencing project: providing services to taxonomists for standard genome sequencing and annotation.</title>
        <authorList>
            <consortium name="The Broad Institute Genomics Platform"/>
            <consortium name="The Broad Institute Genome Sequencing Center for Infectious Disease"/>
            <person name="Wu L."/>
            <person name="Ma J."/>
        </authorList>
    </citation>
    <scope>NUCLEOTIDE SEQUENCE [LARGE SCALE GENOMIC DNA]</scope>
    <source>
        <strain evidence="3">CGMCC 4.7643</strain>
    </source>
</reference>
<gene>
    <name evidence="2" type="ORF">ACFSYJ_42170</name>
</gene>
<dbReference type="RefSeq" id="WP_345407981.1">
    <property type="nucleotide sequence ID" value="NZ_BAABHG010000024.1"/>
</dbReference>
<protein>
    <submittedName>
        <fullName evidence="2">Alpha/beta hydrolase</fullName>
    </submittedName>
</protein>
<dbReference type="SUPFAM" id="SSF53474">
    <property type="entry name" value="alpha/beta-Hydrolases"/>
    <property type="match status" value="1"/>
</dbReference>
<evidence type="ECO:0000313" key="3">
    <source>
        <dbReference type="Proteomes" id="UP001597419"/>
    </source>
</evidence>
<keyword evidence="2" id="KW-0378">Hydrolase</keyword>
<dbReference type="Pfam" id="PF00326">
    <property type="entry name" value="Peptidase_S9"/>
    <property type="match status" value="1"/>
</dbReference>
<dbReference type="InterPro" id="IPR001375">
    <property type="entry name" value="Peptidase_S9_cat"/>
</dbReference>
<comment type="caution">
    <text evidence="2">The sequence shown here is derived from an EMBL/GenBank/DDBJ whole genome shotgun (WGS) entry which is preliminary data.</text>
</comment>
<dbReference type="Gene3D" id="3.40.50.1820">
    <property type="entry name" value="alpha/beta hydrolase"/>
    <property type="match status" value="1"/>
</dbReference>
<dbReference type="GO" id="GO:0016787">
    <property type="term" value="F:hydrolase activity"/>
    <property type="evidence" value="ECO:0007669"/>
    <property type="project" value="UniProtKB-KW"/>
</dbReference>
<dbReference type="Proteomes" id="UP001597419">
    <property type="component" value="Unassembled WGS sequence"/>
</dbReference>
<sequence>MSDITIKPVTVKTPYWDIAANLLLPPDFDDSKTYPAVVSAHPIGSCKEQTAGNVYGPALAKEGFVVIAFDASFQGESGGEPRWTEDPARRVADFSYVVDHLVTLGYVDADRIGVLGICGGGGYATNATMLERRFKALGAVVPVNYGRLMQEGFSQYDAIALLEQVAEQRTKEARGGDVQVNELLPPSPAAAQEAGATDRDVVEATEYYKTDRGGKPNGVARMNFGTLNQALNWDAFLRAETMLTQPALIVVGDQPGAFGSYRDGMELYGRIASSKDRQLVVAEGYSHYDLYDRPEPVKIALDALIPFYRKHLGQDA</sequence>
<evidence type="ECO:0000313" key="2">
    <source>
        <dbReference type="EMBL" id="MFD2465286.1"/>
    </source>
</evidence>
<dbReference type="PANTHER" id="PTHR47751:SF1">
    <property type="entry name" value="SUPERFAMILY HYDROLASE, PUTATIVE (AFU_ORTHOLOGUE AFUA_2G16580)-RELATED"/>
    <property type="match status" value="1"/>
</dbReference>
<name>A0ABW5GWR5_9PSEU</name>
<feature type="domain" description="Peptidase S9 prolyl oligopeptidase catalytic" evidence="1">
    <location>
        <begin position="59"/>
        <end position="147"/>
    </location>
</feature>
<proteinExistence type="predicted"/>
<dbReference type="InterPro" id="IPR051411">
    <property type="entry name" value="Polyketide_trans_af380"/>
</dbReference>
<dbReference type="Gene3D" id="1.10.10.800">
    <property type="match status" value="1"/>
</dbReference>
<keyword evidence="3" id="KW-1185">Reference proteome</keyword>
<dbReference type="EMBL" id="JBHUKU010000030">
    <property type="protein sequence ID" value="MFD2465286.1"/>
    <property type="molecule type" value="Genomic_DNA"/>
</dbReference>